<dbReference type="AlphaFoldDB" id="D2VTT8"/>
<feature type="region of interest" description="Disordered" evidence="1">
    <location>
        <begin position="1"/>
        <end position="28"/>
    </location>
</feature>
<protein>
    <submittedName>
        <fullName evidence="3">Predicted protein</fullName>
    </submittedName>
</protein>
<dbReference type="Pfam" id="PF00092">
    <property type="entry name" value="VWA"/>
    <property type="match status" value="1"/>
</dbReference>
<dbReference type="KEGG" id="ngr:NAEGRDRAFT_59200"/>
<dbReference type="SMART" id="SM00327">
    <property type="entry name" value="VWA"/>
    <property type="match status" value="1"/>
</dbReference>
<dbReference type="SUPFAM" id="SSF52540">
    <property type="entry name" value="P-loop containing nucleoside triphosphate hydrolases"/>
    <property type="match status" value="1"/>
</dbReference>
<accession>D2VTT8</accession>
<dbReference type="SUPFAM" id="SSF53300">
    <property type="entry name" value="vWA-like"/>
    <property type="match status" value="1"/>
</dbReference>
<sequence length="575" mass="65423">MYTKDRVEYSENDSTKRDRPMKKKTDKTHEAVHVGILGDTSPSMKDDSCCQMFSTTRGVVKQLHEQNKDNQFTIIEFSSKCAVHARVCSDLDTILEKVPKVRTANLGGGTNLGGAFNEALIIIKNEMTDKRRKFLFVFTDGFPDDKIEAINRANDLKLANVDICCIGVGSGIDKSFIQTISPQKGYHIQEWSKLNETLAEIVSKEYEDFVRIKFTLKNRPYHIGENVKIMVTIINDSDKEIPAGTVIKFNRNSYFDSKTFKTKSGVDPESSATFEIELYPKDGATVRDICKELEYSITTPSSSIIEKGHVEFWASDFGYKVLEYRPPKSSKVSKLYIFSFGIIGSGKSSFFNRIVTLVHGLTFIQNKHTSFAITAPGGDHVTKRLEKVCFSKIFPEDETLCNLFFLLGDSFGISEKTFTEPTLFLSWLRGLLGESFEMSESIMTKQIEKCDENQVHCILFFLAQGDRGDKELIEKLKKMYQESLGYGYQPLVIVTKMDEVREQETKKQVIEQVSTLLNVNIDSIFATENYHGANMMNDEAERNFEIDKETLVILLKLFDKGDFFIKSNNMLMQKK</sequence>
<dbReference type="Gene3D" id="3.40.50.410">
    <property type="entry name" value="von Willebrand factor, type A domain"/>
    <property type="match status" value="1"/>
</dbReference>
<evidence type="ECO:0000256" key="1">
    <source>
        <dbReference type="SAM" id="MobiDB-lite"/>
    </source>
</evidence>
<evidence type="ECO:0000313" key="3">
    <source>
        <dbReference type="EMBL" id="EFC39784.1"/>
    </source>
</evidence>
<dbReference type="Proteomes" id="UP000006671">
    <property type="component" value="Unassembled WGS sequence"/>
</dbReference>
<gene>
    <name evidence="3" type="ORF">NAEGRDRAFT_59200</name>
</gene>
<dbReference type="InterPro" id="IPR002035">
    <property type="entry name" value="VWF_A"/>
</dbReference>
<dbReference type="InterPro" id="IPR027417">
    <property type="entry name" value="P-loop_NTPase"/>
</dbReference>
<dbReference type="RefSeq" id="XP_002672528.1">
    <property type="nucleotide sequence ID" value="XM_002672482.1"/>
</dbReference>
<feature type="domain" description="VWFA" evidence="2">
    <location>
        <begin position="33"/>
        <end position="205"/>
    </location>
</feature>
<proteinExistence type="predicted"/>
<dbReference type="InParanoid" id="D2VTT8"/>
<name>D2VTT8_NAEGR</name>
<dbReference type="VEuPathDB" id="AmoebaDB:NAEGRDRAFT_59200"/>
<feature type="compositionally biased region" description="Basic and acidic residues" evidence="1">
    <location>
        <begin position="1"/>
        <end position="18"/>
    </location>
</feature>
<dbReference type="EMBL" id="GG738897">
    <property type="protein sequence ID" value="EFC39784.1"/>
    <property type="molecule type" value="Genomic_DNA"/>
</dbReference>
<evidence type="ECO:0000259" key="2">
    <source>
        <dbReference type="PROSITE" id="PS50234"/>
    </source>
</evidence>
<dbReference type="OrthoDB" id="25620at2759"/>
<dbReference type="OMA" id="IFATENY"/>
<organism evidence="4">
    <name type="scientific">Naegleria gruberi</name>
    <name type="common">Amoeba</name>
    <dbReference type="NCBI Taxonomy" id="5762"/>
    <lineage>
        <taxon>Eukaryota</taxon>
        <taxon>Discoba</taxon>
        <taxon>Heterolobosea</taxon>
        <taxon>Tetramitia</taxon>
        <taxon>Eutetramitia</taxon>
        <taxon>Vahlkampfiidae</taxon>
        <taxon>Naegleria</taxon>
    </lineage>
</organism>
<dbReference type="PANTHER" id="PTHR24020">
    <property type="entry name" value="COLLAGEN ALPHA"/>
    <property type="match status" value="1"/>
</dbReference>
<evidence type="ECO:0000313" key="4">
    <source>
        <dbReference type="Proteomes" id="UP000006671"/>
    </source>
</evidence>
<reference evidence="3 4" key="1">
    <citation type="journal article" date="2010" name="Cell">
        <title>The genome of Naegleria gruberi illuminates early eukaryotic versatility.</title>
        <authorList>
            <person name="Fritz-Laylin L.K."/>
            <person name="Prochnik S.E."/>
            <person name="Ginger M.L."/>
            <person name="Dacks J.B."/>
            <person name="Carpenter M.L."/>
            <person name="Field M.C."/>
            <person name="Kuo A."/>
            <person name="Paredez A."/>
            <person name="Chapman J."/>
            <person name="Pham J."/>
            <person name="Shu S."/>
            <person name="Neupane R."/>
            <person name="Cipriano M."/>
            <person name="Mancuso J."/>
            <person name="Tu H."/>
            <person name="Salamov A."/>
            <person name="Lindquist E."/>
            <person name="Shapiro H."/>
            <person name="Lucas S."/>
            <person name="Grigoriev I.V."/>
            <person name="Cande W.Z."/>
            <person name="Fulton C."/>
            <person name="Rokhsar D.S."/>
            <person name="Dawson S.C."/>
        </authorList>
    </citation>
    <scope>NUCLEOTIDE SEQUENCE [LARGE SCALE GENOMIC DNA]</scope>
    <source>
        <strain evidence="3 4">NEG-M</strain>
    </source>
</reference>
<dbReference type="PROSITE" id="PS50234">
    <property type="entry name" value="VWFA"/>
    <property type="match status" value="1"/>
</dbReference>
<dbReference type="GeneID" id="8854259"/>
<keyword evidence="4" id="KW-1185">Reference proteome</keyword>
<dbReference type="PANTHER" id="PTHR24020:SF84">
    <property type="entry name" value="VWFA DOMAIN-CONTAINING PROTEIN"/>
    <property type="match status" value="1"/>
</dbReference>
<dbReference type="Gene3D" id="3.40.50.300">
    <property type="entry name" value="P-loop containing nucleotide triphosphate hydrolases"/>
    <property type="match status" value="1"/>
</dbReference>
<dbReference type="CDD" id="cd00198">
    <property type="entry name" value="vWFA"/>
    <property type="match status" value="1"/>
</dbReference>
<dbReference type="InterPro" id="IPR036465">
    <property type="entry name" value="vWFA_dom_sf"/>
</dbReference>
<dbReference type="InterPro" id="IPR050525">
    <property type="entry name" value="ECM_Assembly_Org"/>
</dbReference>